<sequence>MCLNILYILYFHLVRILSLTTFTSGACKRVALRCTGFNDQSVDDKAGYIGPNISECLVQQSPPQQFEMMNLAATNYPTMPSAADIAGVQQLDQSQSQLMSTQPQLYQTVIS</sequence>
<name>A0A0N5ALG1_9BILA</name>
<organism evidence="2 3">
    <name type="scientific">Syphacia muris</name>
    <dbReference type="NCBI Taxonomy" id="451379"/>
    <lineage>
        <taxon>Eukaryota</taxon>
        <taxon>Metazoa</taxon>
        <taxon>Ecdysozoa</taxon>
        <taxon>Nematoda</taxon>
        <taxon>Chromadorea</taxon>
        <taxon>Rhabditida</taxon>
        <taxon>Spirurina</taxon>
        <taxon>Oxyuridomorpha</taxon>
        <taxon>Oxyuroidea</taxon>
        <taxon>Oxyuridae</taxon>
        <taxon>Syphacia</taxon>
    </lineage>
</organism>
<protein>
    <submittedName>
        <fullName evidence="3">FZ domain-containing protein</fullName>
    </submittedName>
</protein>
<feature type="chain" id="PRO_5005893273" evidence="1">
    <location>
        <begin position="26"/>
        <end position="111"/>
    </location>
</feature>
<dbReference type="AlphaFoldDB" id="A0A0N5ALG1"/>
<dbReference type="WBParaSite" id="SMUV_0000537901-mRNA-1">
    <property type="protein sequence ID" value="SMUV_0000537901-mRNA-1"/>
    <property type="gene ID" value="SMUV_0000537901"/>
</dbReference>
<evidence type="ECO:0000313" key="3">
    <source>
        <dbReference type="WBParaSite" id="SMUV_0000537901-mRNA-1"/>
    </source>
</evidence>
<reference evidence="3" key="1">
    <citation type="submission" date="2017-02" db="UniProtKB">
        <authorList>
            <consortium name="WormBaseParasite"/>
        </authorList>
    </citation>
    <scope>IDENTIFICATION</scope>
</reference>
<accession>A0A0N5ALG1</accession>
<feature type="signal peptide" evidence="1">
    <location>
        <begin position="1"/>
        <end position="25"/>
    </location>
</feature>
<dbReference type="Proteomes" id="UP000046393">
    <property type="component" value="Unplaced"/>
</dbReference>
<keyword evidence="1" id="KW-0732">Signal</keyword>
<proteinExistence type="predicted"/>
<evidence type="ECO:0000313" key="2">
    <source>
        <dbReference type="Proteomes" id="UP000046393"/>
    </source>
</evidence>
<keyword evidence="2" id="KW-1185">Reference proteome</keyword>
<evidence type="ECO:0000256" key="1">
    <source>
        <dbReference type="SAM" id="SignalP"/>
    </source>
</evidence>